<dbReference type="Proteomes" id="UP001162162">
    <property type="component" value="Unassembled WGS sequence"/>
</dbReference>
<dbReference type="Gene3D" id="3.30.420.10">
    <property type="entry name" value="Ribonuclease H-like superfamily/Ribonuclease H"/>
    <property type="match status" value="1"/>
</dbReference>
<proteinExistence type="predicted"/>
<dbReference type="InterPro" id="IPR036397">
    <property type="entry name" value="RNaseH_sf"/>
</dbReference>
<reference evidence="1" key="1">
    <citation type="journal article" date="2023" name="Insect Mol. Biol.">
        <title>Genome sequencing provides insights into the evolution of gene families encoding plant cell wall-degrading enzymes in longhorned beetles.</title>
        <authorList>
            <person name="Shin N.R."/>
            <person name="Okamura Y."/>
            <person name="Kirsch R."/>
            <person name="Pauchet Y."/>
        </authorList>
    </citation>
    <scope>NUCLEOTIDE SEQUENCE</scope>
    <source>
        <strain evidence="1">AMC_N1</strain>
    </source>
</reference>
<evidence type="ECO:0000313" key="2">
    <source>
        <dbReference type="Proteomes" id="UP001162162"/>
    </source>
</evidence>
<feature type="non-terminal residue" evidence="1">
    <location>
        <position position="1"/>
    </location>
</feature>
<sequence>SCPSAAPAYADVGHCTEVWLLNNRTDAATWLLSGDPFPTLEVLDKQFLNGLNGLKKERNDRRRSAPPTAINVKKTGENIEKNWRRPDLWKIHQDNTLAHSALSVKSFFCKKYGITVLENPPYSLDLASCDFLFPKVKSALKGTRFESVEAVKVKATVLNQPTETDFQHCFQQWKSLWGSVEIAKGSTLKAKRCYLQ</sequence>
<dbReference type="EMBL" id="JAPWTK010000400">
    <property type="protein sequence ID" value="KAJ8940926.1"/>
    <property type="molecule type" value="Genomic_DNA"/>
</dbReference>
<evidence type="ECO:0008006" key="3">
    <source>
        <dbReference type="Google" id="ProtNLM"/>
    </source>
</evidence>
<evidence type="ECO:0000313" key="1">
    <source>
        <dbReference type="EMBL" id="KAJ8940926.1"/>
    </source>
</evidence>
<gene>
    <name evidence="1" type="ORF">NQ318_013187</name>
</gene>
<dbReference type="GO" id="GO:0003676">
    <property type="term" value="F:nucleic acid binding"/>
    <property type="evidence" value="ECO:0007669"/>
    <property type="project" value="InterPro"/>
</dbReference>
<protein>
    <recommendedName>
        <fullName evidence="3">Transposase</fullName>
    </recommendedName>
</protein>
<name>A0AAV8XQS3_9CUCU</name>
<dbReference type="AlphaFoldDB" id="A0AAV8XQS3"/>
<organism evidence="1 2">
    <name type="scientific">Aromia moschata</name>
    <dbReference type="NCBI Taxonomy" id="1265417"/>
    <lineage>
        <taxon>Eukaryota</taxon>
        <taxon>Metazoa</taxon>
        <taxon>Ecdysozoa</taxon>
        <taxon>Arthropoda</taxon>
        <taxon>Hexapoda</taxon>
        <taxon>Insecta</taxon>
        <taxon>Pterygota</taxon>
        <taxon>Neoptera</taxon>
        <taxon>Endopterygota</taxon>
        <taxon>Coleoptera</taxon>
        <taxon>Polyphaga</taxon>
        <taxon>Cucujiformia</taxon>
        <taxon>Chrysomeloidea</taxon>
        <taxon>Cerambycidae</taxon>
        <taxon>Cerambycinae</taxon>
        <taxon>Callichromatini</taxon>
        <taxon>Aromia</taxon>
    </lineage>
</organism>
<comment type="caution">
    <text evidence="1">The sequence shown here is derived from an EMBL/GenBank/DDBJ whole genome shotgun (WGS) entry which is preliminary data.</text>
</comment>
<keyword evidence="2" id="KW-1185">Reference proteome</keyword>
<accession>A0AAV8XQS3</accession>